<name>A0ABI7W7L5_FELCA</name>
<protein>
    <recommendedName>
        <fullName evidence="3">Ankyrin repeat domain 27</fullName>
    </recommendedName>
</protein>
<evidence type="ECO:0008006" key="3">
    <source>
        <dbReference type="Google" id="ProtNLM"/>
    </source>
</evidence>
<reference evidence="1 2" key="1">
    <citation type="submission" date="2021-02" db="EMBL/GenBank/DDBJ databases">
        <title>Safari Cat Assemblies.</title>
        <authorList>
            <person name="Bredemeyer K.R."/>
            <person name="Murphy W.J."/>
        </authorList>
    </citation>
    <scope>NUCLEOTIDE SEQUENCE [LARGE SCALE GENOMIC DNA]</scope>
</reference>
<dbReference type="GeneTree" id="ENSGT00940000157021"/>
<organism evidence="1 2">
    <name type="scientific">Felis catus</name>
    <name type="common">Cat</name>
    <name type="synonym">Felis silvestris catus</name>
    <dbReference type="NCBI Taxonomy" id="9685"/>
    <lineage>
        <taxon>Eukaryota</taxon>
        <taxon>Metazoa</taxon>
        <taxon>Chordata</taxon>
        <taxon>Craniata</taxon>
        <taxon>Vertebrata</taxon>
        <taxon>Euteleostomi</taxon>
        <taxon>Mammalia</taxon>
        <taxon>Eutheria</taxon>
        <taxon>Laurasiatheria</taxon>
        <taxon>Carnivora</taxon>
        <taxon>Feliformia</taxon>
        <taxon>Felidae</taxon>
        <taxon>Felinae</taxon>
        <taxon>Felis</taxon>
    </lineage>
</organism>
<dbReference type="PANTHER" id="PTHR24170">
    <property type="entry name" value="ANKYRIN REPEAT DOMAIN-CONTAINING PROTEIN 27"/>
    <property type="match status" value="1"/>
</dbReference>
<gene>
    <name evidence="1" type="primary">ANKRD27</name>
</gene>
<reference evidence="1" key="2">
    <citation type="submission" date="2025-08" db="UniProtKB">
        <authorList>
            <consortium name="Ensembl"/>
        </authorList>
    </citation>
    <scope>IDENTIFICATION</scope>
    <source>
        <strain evidence="1">breed Abyssinian</strain>
    </source>
</reference>
<evidence type="ECO:0000313" key="2">
    <source>
        <dbReference type="Proteomes" id="UP000823872"/>
    </source>
</evidence>
<dbReference type="Proteomes" id="UP000823872">
    <property type="component" value="Chromosome E2"/>
</dbReference>
<sequence length="135" mass="15286">MALYDEDLLKNPFYLALQKWRPDLCNKVAQIHGIVLVPCKGSLSSNVQSTCQFESYILVPVEEHFQTLNGKEPKSTQRTWESDLWLVCPGTPATARVVNVGRTAACMLDHSRRAFFLPPFPEAQVFFCSESSMFL</sequence>
<evidence type="ECO:0000313" key="1">
    <source>
        <dbReference type="Ensembl" id="ENSFCTP00005006339.1"/>
    </source>
</evidence>
<reference evidence="1" key="3">
    <citation type="submission" date="2025-09" db="UniProtKB">
        <authorList>
            <consortium name="Ensembl"/>
        </authorList>
    </citation>
    <scope>IDENTIFICATION</scope>
    <source>
        <strain evidence="1">breed Abyssinian</strain>
    </source>
</reference>
<proteinExistence type="predicted"/>
<dbReference type="Ensembl" id="ENSFCTT00005010218.1">
    <property type="protein sequence ID" value="ENSFCTP00005006339.1"/>
    <property type="gene ID" value="ENSFCTG00005003800.1"/>
</dbReference>
<accession>A0ABI7W7L5</accession>
<keyword evidence="2" id="KW-1185">Reference proteome</keyword>
<dbReference type="PANTHER" id="PTHR24170:SF2">
    <property type="entry name" value="ANKYRIN REPEAT DOMAIN-CONTAINING PROTEIN 27"/>
    <property type="match status" value="1"/>
</dbReference>
<dbReference type="InterPro" id="IPR051248">
    <property type="entry name" value="UPF0507/Ank_repeat_27"/>
</dbReference>